<sequence length="143" mass="15040">MKFLPLLPELLLAIATVGPANAADFPPGVVELVNCFSSGQVAYRDAFSIAQALDASSEGTEWQAGIPMRSLNAEATYFNKGWGSRINTDLFGQLVLDITQGCWTQSGQANNLPGAGYASFFVGNRIAGVVCVNANGATNNCPH</sequence>
<accession>A0AA38VSU9</accession>
<proteinExistence type="predicted"/>
<dbReference type="AlphaFoldDB" id="A0AA38VSU9"/>
<evidence type="ECO:0000256" key="1">
    <source>
        <dbReference type="SAM" id="SignalP"/>
    </source>
</evidence>
<keyword evidence="1" id="KW-0732">Signal</keyword>
<reference evidence="2" key="1">
    <citation type="submission" date="2022-07" db="EMBL/GenBank/DDBJ databases">
        <title>Fungi with potential for degradation of polypropylene.</title>
        <authorList>
            <person name="Gostincar C."/>
        </authorList>
    </citation>
    <scope>NUCLEOTIDE SEQUENCE</scope>
    <source>
        <strain evidence="2">EXF-13287</strain>
    </source>
</reference>
<feature type="chain" id="PRO_5041464520" evidence="1">
    <location>
        <begin position="23"/>
        <end position="143"/>
    </location>
</feature>
<evidence type="ECO:0000313" key="3">
    <source>
        <dbReference type="Proteomes" id="UP001174691"/>
    </source>
</evidence>
<dbReference type="Proteomes" id="UP001174691">
    <property type="component" value="Unassembled WGS sequence"/>
</dbReference>
<comment type="caution">
    <text evidence="2">The sequence shown here is derived from an EMBL/GenBank/DDBJ whole genome shotgun (WGS) entry which is preliminary data.</text>
</comment>
<dbReference type="EMBL" id="JANBVN010000074">
    <property type="protein sequence ID" value="KAJ9150122.1"/>
    <property type="molecule type" value="Genomic_DNA"/>
</dbReference>
<name>A0AA38VSU9_9PEZI</name>
<feature type="signal peptide" evidence="1">
    <location>
        <begin position="1"/>
        <end position="22"/>
    </location>
</feature>
<evidence type="ECO:0000313" key="2">
    <source>
        <dbReference type="EMBL" id="KAJ9150122.1"/>
    </source>
</evidence>
<keyword evidence="3" id="KW-1185">Reference proteome</keyword>
<gene>
    <name evidence="2" type="ORF">NKR19_g5424</name>
</gene>
<organism evidence="2 3">
    <name type="scientific">Coniochaeta hoffmannii</name>
    <dbReference type="NCBI Taxonomy" id="91930"/>
    <lineage>
        <taxon>Eukaryota</taxon>
        <taxon>Fungi</taxon>
        <taxon>Dikarya</taxon>
        <taxon>Ascomycota</taxon>
        <taxon>Pezizomycotina</taxon>
        <taxon>Sordariomycetes</taxon>
        <taxon>Sordariomycetidae</taxon>
        <taxon>Coniochaetales</taxon>
        <taxon>Coniochaetaceae</taxon>
        <taxon>Coniochaeta</taxon>
    </lineage>
</organism>
<protein>
    <submittedName>
        <fullName evidence="2">Uncharacterized protein</fullName>
    </submittedName>
</protein>